<reference evidence="1 2" key="1">
    <citation type="journal article" date="2016" name="Nat. Commun.">
        <title>Ectomycorrhizal ecology is imprinted in the genome of the dominant symbiotic fungus Cenococcum geophilum.</title>
        <authorList>
            <consortium name="DOE Joint Genome Institute"/>
            <person name="Peter M."/>
            <person name="Kohler A."/>
            <person name="Ohm R.A."/>
            <person name="Kuo A."/>
            <person name="Krutzmann J."/>
            <person name="Morin E."/>
            <person name="Arend M."/>
            <person name="Barry K.W."/>
            <person name="Binder M."/>
            <person name="Choi C."/>
            <person name="Clum A."/>
            <person name="Copeland A."/>
            <person name="Grisel N."/>
            <person name="Haridas S."/>
            <person name="Kipfer T."/>
            <person name="LaButti K."/>
            <person name="Lindquist E."/>
            <person name="Lipzen A."/>
            <person name="Maire R."/>
            <person name="Meier B."/>
            <person name="Mihaltcheva S."/>
            <person name="Molinier V."/>
            <person name="Murat C."/>
            <person name="Poggeler S."/>
            <person name="Quandt C.A."/>
            <person name="Sperisen C."/>
            <person name="Tritt A."/>
            <person name="Tisserant E."/>
            <person name="Crous P.W."/>
            <person name="Henrissat B."/>
            <person name="Nehls U."/>
            <person name="Egli S."/>
            <person name="Spatafora J.W."/>
            <person name="Grigoriev I.V."/>
            <person name="Martin F.M."/>
        </authorList>
    </citation>
    <scope>NUCLEOTIDE SEQUENCE [LARGE SCALE GENOMIC DNA]</scope>
    <source>
        <strain evidence="1 2">CBS 459.81</strain>
    </source>
</reference>
<dbReference type="EMBL" id="KV745770">
    <property type="protein sequence ID" value="OCK73459.1"/>
    <property type="molecule type" value="Genomic_DNA"/>
</dbReference>
<gene>
    <name evidence="1" type="ORF">K432DRAFT_473620</name>
</gene>
<proteinExistence type="predicted"/>
<sequence>FYPQGSPIQSSHRSPALQRRLPPLLLHQRLRSLLPSIALVSSSSSTPSAPLILPRALRASTRSFDECLQTRPLPLPT</sequence>
<name>A0A8E2J978_9PEZI</name>
<feature type="non-terminal residue" evidence="1">
    <location>
        <position position="1"/>
    </location>
</feature>
<evidence type="ECO:0000313" key="2">
    <source>
        <dbReference type="Proteomes" id="UP000250266"/>
    </source>
</evidence>
<protein>
    <submittedName>
        <fullName evidence="1">Uncharacterized protein</fullName>
    </submittedName>
</protein>
<dbReference type="AlphaFoldDB" id="A0A8E2J978"/>
<accession>A0A8E2J978</accession>
<dbReference type="Proteomes" id="UP000250266">
    <property type="component" value="Unassembled WGS sequence"/>
</dbReference>
<organism evidence="1 2">
    <name type="scientific">Lepidopterella palustris CBS 459.81</name>
    <dbReference type="NCBI Taxonomy" id="1314670"/>
    <lineage>
        <taxon>Eukaryota</taxon>
        <taxon>Fungi</taxon>
        <taxon>Dikarya</taxon>
        <taxon>Ascomycota</taxon>
        <taxon>Pezizomycotina</taxon>
        <taxon>Dothideomycetes</taxon>
        <taxon>Pleosporomycetidae</taxon>
        <taxon>Mytilinidiales</taxon>
        <taxon>Argynnaceae</taxon>
        <taxon>Lepidopterella</taxon>
    </lineage>
</organism>
<evidence type="ECO:0000313" key="1">
    <source>
        <dbReference type="EMBL" id="OCK73459.1"/>
    </source>
</evidence>
<keyword evidence="2" id="KW-1185">Reference proteome</keyword>